<evidence type="ECO:0000313" key="2">
    <source>
        <dbReference type="EMBL" id="EFN65921.1"/>
    </source>
</evidence>
<dbReference type="Proteomes" id="UP000000311">
    <property type="component" value="Unassembled WGS sequence"/>
</dbReference>
<evidence type="ECO:0000313" key="3">
    <source>
        <dbReference type="Proteomes" id="UP000000311"/>
    </source>
</evidence>
<dbReference type="EMBL" id="GL440425">
    <property type="protein sequence ID" value="EFN65921.1"/>
    <property type="molecule type" value="Genomic_DNA"/>
</dbReference>
<name>E2AL04_CAMFO</name>
<organism evidence="3">
    <name type="scientific">Camponotus floridanus</name>
    <name type="common">Florida carpenter ant</name>
    <dbReference type="NCBI Taxonomy" id="104421"/>
    <lineage>
        <taxon>Eukaryota</taxon>
        <taxon>Metazoa</taxon>
        <taxon>Ecdysozoa</taxon>
        <taxon>Arthropoda</taxon>
        <taxon>Hexapoda</taxon>
        <taxon>Insecta</taxon>
        <taxon>Pterygota</taxon>
        <taxon>Neoptera</taxon>
        <taxon>Endopterygota</taxon>
        <taxon>Hymenoptera</taxon>
        <taxon>Apocrita</taxon>
        <taxon>Aculeata</taxon>
        <taxon>Formicoidea</taxon>
        <taxon>Formicidae</taxon>
        <taxon>Formicinae</taxon>
        <taxon>Camponotus</taxon>
    </lineage>
</organism>
<gene>
    <name evidence="2" type="ORF">EAG_09224</name>
</gene>
<feature type="region of interest" description="Disordered" evidence="1">
    <location>
        <begin position="1"/>
        <end position="25"/>
    </location>
</feature>
<proteinExistence type="predicted"/>
<dbReference type="AlphaFoldDB" id="E2AL04"/>
<evidence type="ECO:0000256" key="1">
    <source>
        <dbReference type="SAM" id="MobiDB-lite"/>
    </source>
</evidence>
<protein>
    <submittedName>
        <fullName evidence="2">Uncharacterized protein</fullName>
    </submittedName>
</protein>
<sequence>MHRVAPAMHPAGITRSAGFAQRGKEQNNRCDFAGKSLRDTQWNKSKSRIFTCRHFARGPSRIFGPEFAEIAGHSLNRNQRLIDLRRALPVLRSGCEITQSGGRKRAIFARENVKGKRNDNDEPRLVVPESCYGEITLLSLRIDVHKNNARIGKINTCYVDYKMYVRGKIYVATSANFVEIGFRFSLIFPQNSIHILMRNPSFTGCRLEWKLTGKITLYLFLCPCTVLRRREHLQKYVFRQHANDLASLGSDCTCATTRIKPRYVLH</sequence>
<reference evidence="2 3" key="1">
    <citation type="journal article" date="2010" name="Science">
        <title>Genomic comparison of the ants Camponotus floridanus and Harpegnathos saltator.</title>
        <authorList>
            <person name="Bonasio R."/>
            <person name="Zhang G."/>
            <person name="Ye C."/>
            <person name="Mutti N.S."/>
            <person name="Fang X."/>
            <person name="Qin N."/>
            <person name="Donahue G."/>
            <person name="Yang P."/>
            <person name="Li Q."/>
            <person name="Li C."/>
            <person name="Zhang P."/>
            <person name="Huang Z."/>
            <person name="Berger S.L."/>
            <person name="Reinberg D."/>
            <person name="Wang J."/>
            <person name="Liebig J."/>
        </authorList>
    </citation>
    <scope>NUCLEOTIDE SEQUENCE [LARGE SCALE GENOMIC DNA]</scope>
    <source>
        <strain evidence="3">C129</strain>
    </source>
</reference>
<keyword evidence="3" id="KW-1185">Reference proteome</keyword>
<dbReference type="InParanoid" id="E2AL04"/>
<accession>E2AL04</accession>